<protein>
    <recommendedName>
        <fullName evidence="1">Rad50/SbcC-type AAA domain-containing protein</fullName>
    </recommendedName>
</protein>
<evidence type="ECO:0000313" key="3">
    <source>
        <dbReference type="Proteomes" id="UP000184731"/>
    </source>
</evidence>
<name>A0A1L4D3S7_9BACT</name>
<dbReference type="RefSeq" id="WP_148698634.1">
    <property type="nucleotide sequence ID" value="NZ_CP017834.1"/>
</dbReference>
<dbReference type="Pfam" id="PF13476">
    <property type="entry name" value="AAA_23"/>
    <property type="match status" value="1"/>
</dbReference>
<accession>A0A1L4D3S7</accession>
<dbReference type="OrthoDB" id="19727at2"/>
<sequence>MLQNIHDAAVHHNKLSLMKGKLINLENFVENLYELNLIKSINKDKITIYKIEENHKNLVSINSFMLEFHNFKKGSYLITGENGSGKTSLLKFLKGSYDDCILILPDSCFIESHKLGSTGEQKLSQFMYALSQNSKIFLLDEWDANLNQKNTEKLDSIISNISMENVVIEIRHKFSV</sequence>
<dbReference type="EMBL" id="CP017834">
    <property type="protein sequence ID" value="APJ04875.1"/>
    <property type="molecule type" value="Genomic_DNA"/>
</dbReference>
<dbReference type="Proteomes" id="UP000184731">
    <property type="component" value="Chromosome"/>
</dbReference>
<dbReference type="Gene3D" id="3.40.50.300">
    <property type="entry name" value="P-loop containing nucleotide triphosphate hydrolases"/>
    <property type="match status" value="2"/>
</dbReference>
<proteinExistence type="predicted"/>
<dbReference type="KEGG" id="saqi:AXG55_13625"/>
<keyword evidence="3" id="KW-1185">Reference proteome</keyword>
<dbReference type="SUPFAM" id="SSF52540">
    <property type="entry name" value="P-loop containing nucleoside triphosphate hydrolases"/>
    <property type="match status" value="1"/>
</dbReference>
<evidence type="ECO:0000259" key="1">
    <source>
        <dbReference type="Pfam" id="PF13476"/>
    </source>
</evidence>
<dbReference type="STRING" id="1915309.AXG55_13625"/>
<reference evidence="2 3" key="1">
    <citation type="submission" date="2016-10" db="EMBL/GenBank/DDBJ databases">
        <title>Silvanigrella aquatica sp. nov., isolated from a freshwater lake located in the Black Forest, Germany, description of Silvanigrellaceae fam. nov., Silvanigrellales ord. nov., reclassification of the order Bdellovibrionales in the class Oligoflexia, reclassification of the families Bacteriovoracaceae and Halobacteriovoraceae in the new order Bacteriovoracales ord. nov., and reclassification of the family Pseudobacteriovoracaceae in the order Oligoflexiales.</title>
        <authorList>
            <person name="Hahn M.W."/>
            <person name="Schmidt J."/>
            <person name="Koll U."/>
            <person name="Rohde M."/>
            <person name="Verbag S."/>
            <person name="Pitt A."/>
            <person name="Nakai R."/>
            <person name="Naganuma T."/>
            <person name="Lang E."/>
        </authorList>
    </citation>
    <scope>NUCLEOTIDE SEQUENCE [LARGE SCALE GENOMIC DNA]</scope>
    <source>
        <strain evidence="2 3">MWH-Nonnen-W8red</strain>
    </source>
</reference>
<feature type="domain" description="Rad50/SbcC-type AAA" evidence="1">
    <location>
        <begin position="56"/>
        <end position="156"/>
    </location>
</feature>
<dbReference type="CDD" id="cd00267">
    <property type="entry name" value="ABC_ATPase"/>
    <property type="match status" value="1"/>
</dbReference>
<dbReference type="InterPro" id="IPR038729">
    <property type="entry name" value="Rad50/SbcC_AAA"/>
</dbReference>
<dbReference type="GO" id="GO:0006302">
    <property type="term" value="P:double-strand break repair"/>
    <property type="evidence" value="ECO:0007669"/>
    <property type="project" value="InterPro"/>
</dbReference>
<dbReference type="AlphaFoldDB" id="A0A1L4D3S7"/>
<evidence type="ECO:0000313" key="2">
    <source>
        <dbReference type="EMBL" id="APJ04875.1"/>
    </source>
</evidence>
<organism evidence="2 3">
    <name type="scientific">Silvanigrella aquatica</name>
    <dbReference type="NCBI Taxonomy" id="1915309"/>
    <lineage>
        <taxon>Bacteria</taxon>
        <taxon>Pseudomonadati</taxon>
        <taxon>Bdellovibrionota</taxon>
        <taxon>Oligoflexia</taxon>
        <taxon>Silvanigrellales</taxon>
        <taxon>Silvanigrellaceae</taxon>
        <taxon>Silvanigrella</taxon>
    </lineage>
</organism>
<dbReference type="GO" id="GO:0016887">
    <property type="term" value="F:ATP hydrolysis activity"/>
    <property type="evidence" value="ECO:0007669"/>
    <property type="project" value="InterPro"/>
</dbReference>
<dbReference type="InterPro" id="IPR027417">
    <property type="entry name" value="P-loop_NTPase"/>
</dbReference>
<gene>
    <name evidence="2" type="ORF">AXG55_13625</name>
</gene>